<evidence type="ECO:0000313" key="6">
    <source>
        <dbReference type="Proteomes" id="UP001212602"/>
    </source>
</evidence>
<evidence type="ECO:0000256" key="1">
    <source>
        <dbReference type="SAM" id="MobiDB-lite"/>
    </source>
</evidence>
<dbReference type="PANTHER" id="PTHR30163">
    <property type="entry name" value="MEMBRANE-BOUND LYTIC MUREIN TRANSGLYCOSYLASE B"/>
    <property type="match status" value="1"/>
</dbReference>
<dbReference type="EMBL" id="JAQIPB010000001">
    <property type="protein sequence ID" value="MDA7415137.1"/>
    <property type="molecule type" value="Genomic_DNA"/>
</dbReference>
<evidence type="ECO:0000259" key="4">
    <source>
        <dbReference type="Pfam" id="PF13406"/>
    </source>
</evidence>
<name>A0AAE3N735_9BURK</name>
<dbReference type="GO" id="GO:0008933">
    <property type="term" value="F:peptidoglycan lytic transglycosylase activity"/>
    <property type="evidence" value="ECO:0007669"/>
    <property type="project" value="TreeGrafter"/>
</dbReference>
<feature type="domain" description="Transglycosylase SLT" evidence="4">
    <location>
        <begin position="71"/>
        <end position="361"/>
    </location>
</feature>
<dbReference type="InterPro" id="IPR023346">
    <property type="entry name" value="Lysozyme-like_dom_sf"/>
</dbReference>
<dbReference type="Proteomes" id="UP001212602">
    <property type="component" value="Unassembled WGS sequence"/>
</dbReference>
<dbReference type="GO" id="GO:0009253">
    <property type="term" value="P:peptidoglycan catabolic process"/>
    <property type="evidence" value="ECO:0007669"/>
    <property type="project" value="TreeGrafter"/>
</dbReference>
<dbReference type="InterPro" id="IPR011970">
    <property type="entry name" value="MltB_2"/>
</dbReference>
<protein>
    <submittedName>
        <fullName evidence="5">Lytic murein transglycosylase</fullName>
    </submittedName>
</protein>
<feature type="region of interest" description="Disordered" evidence="1">
    <location>
        <begin position="32"/>
        <end position="64"/>
    </location>
</feature>
<dbReference type="InterPro" id="IPR002477">
    <property type="entry name" value="Peptidoglycan-bd-like"/>
</dbReference>
<dbReference type="InterPro" id="IPR036366">
    <property type="entry name" value="PGBDSf"/>
</dbReference>
<dbReference type="CDD" id="cd13399">
    <property type="entry name" value="Slt35-like"/>
    <property type="match status" value="1"/>
</dbReference>
<organism evidence="5 6">
    <name type="scientific">Xenophilus arseniciresistens</name>
    <dbReference type="NCBI Taxonomy" id="1283306"/>
    <lineage>
        <taxon>Bacteria</taxon>
        <taxon>Pseudomonadati</taxon>
        <taxon>Pseudomonadota</taxon>
        <taxon>Betaproteobacteria</taxon>
        <taxon>Burkholderiales</taxon>
        <taxon>Comamonadaceae</taxon>
        <taxon>Xenophilus</taxon>
    </lineage>
</organism>
<dbReference type="InterPro" id="IPR043426">
    <property type="entry name" value="MltB-like"/>
</dbReference>
<feature type="chain" id="PRO_5042224110" evidence="2">
    <location>
        <begin position="26"/>
        <end position="441"/>
    </location>
</feature>
<gene>
    <name evidence="5" type="ORF">PGB34_02050</name>
</gene>
<accession>A0AAE3N735</accession>
<dbReference type="SUPFAM" id="SSF47090">
    <property type="entry name" value="PGBD-like"/>
    <property type="match status" value="1"/>
</dbReference>
<dbReference type="NCBIfam" id="TIGR02283">
    <property type="entry name" value="MltB_2"/>
    <property type="match status" value="1"/>
</dbReference>
<evidence type="ECO:0000259" key="3">
    <source>
        <dbReference type="Pfam" id="PF01471"/>
    </source>
</evidence>
<feature type="signal peptide" evidence="2">
    <location>
        <begin position="1"/>
        <end position="25"/>
    </location>
</feature>
<keyword evidence="2" id="KW-0732">Signal</keyword>
<dbReference type="Gene3D" id="1.10.8.350">
    <property type="entry name" value="Bacterial muramidase"/>
    <property type="match status" value="1"/>
</dbReference>
<sequence>MTDCIFLPRMAPLCAALVLGLAGCAAPGTDSMNPAPQVPPPSAPAQAAAGAPVPAPPAPPDGAAAAQAQAFAQWVAQLRSEARAAGIQEATLQRAFDGVQLLPQVIERDRSQAEFTRAVWDYLDTAASDARVTRGQQRLQELRATLDDATARYGVPAEVVVAIWGMESNYGANYGDIPTIDALATLGFDGRRGSWARGQLMAALRILQSGDIARERMIGSWAGAMGQTQFLPSVFLAHAVDGDGDGRRDIWGSMPDVIASTANFLRHEGWQPGQPWGLEVQLPPGFDVGRADGETRQSSAQWAAEGVRSLDGAALPALADAALLLPAGARGPAFLVGANFRTILRYNNATSYALGVGLLAQRLAGGPGVRTAWPRELTPLRRDETRALQEALNARGFNSGAPDGIMGRATRTALRAWQRSVGLPADGYPTVQLLQQLTAPR</sequence>
<evidence type="ECO:0000256" key="2">
    <source>
        <dbReference type="SAM" id="SignalP"/>
    </source>
</evidence>
<comment type="caution">
    <text evidence="5">The sequence shown here is derived from an EMBL/GenBank/DDBJ whole genome shotgun (WGS) entry which is preliminary data.</text>
</comment>
<dbReference type="InterPro" id="IPR036365">
    <property type="entry name" value="PGBD-like_sf"/>
</dbReference>
<dbReference type="Gene3D" id="1.10.101.10">
    <property type="entry name" value="PGBD-like superfamily/PGBD"/>
    <property type="match status" value="1"/>
</dbReference>
<dbReference type="SUPFAM" id="SSF53955">
    <property type="entry name" value="Lysozyme-like"/>
    <property type="match status" value="1"/>
</dbReference>
<dbReference type="Pfam" id="PF13406">
    <property type="entry name" value="SLT_2"/>
    <property type="match status" value="1"/>
</dbReference>
<proteinExistence type="predicted"/>
<keyword evidence="6" id="KW-1185">Reference proteome</keyword>
<feature type="domain" description="Peptidoglycan binding-like" evidence="3">
    <location>
        <begin position="382"/>
        <end position="437"/>
    </location>
</feature>
<dbReference type="InterPro" id="IPR031304">
    <property type="entry name" value="SLT_2"/>
</dbReference>
<dbReference type="Pfam" id="PF01471">
    <property type="entry name" value="PG_binding_1"/>
    <property type="match status" value="1"/>
</dbReference>
<dbReference type="PANTHER" id="PTHR30163:SF8">
    <property type="entry name" value="LYTIC MUREIN TRANSGLYCOSYLASE"/>
    <property type="match status" value="1"/>
</dbReference>
<dbReference type="AlphaFoldDB" id="A0AAE3N735"/>
<evidence type="ECO:0000313" key="5">
    <source>
        <dbReference type="EMBL" id="MDA7415137.1"/>
    </source>
</evidence>
<dbReference type="RefSeq" id="WP_271426400.1">
    <property type="nucleotide sequence ID" value="NZ_JAQIPB010000001.1"/>
</dbReference>
<dbReference type="Gene3D" id="1.10.530.10">
    <property type="match status" value="1"/>
</dbReference>
<reference evidence="5" key="1">
    <citation type="submission" date="2023-01" db="EMBL/GenBank/DDBJ databases">
        <title>Xenophilus mangrovi sp. nov., isolated from soil of Mangrove nature reserve.</title>
        <authorList>
            <person name="Xu S."/>
            <person name="Liu Z."/>
            <person name="Xu Y."/>
        </authorList>
    </citation>
    <scope>NUCLEOTIDE SEQUENCE</scope>
    <source>
        <strain evidence="5">YW8</strain>
    </source>
</reference>